<proteinExistence type="predicted"/>
<sequence length="918" mass="104424">MTLINWHETCRKPDVEFSAGLGVPSCSSCGCIATSEGLAEAQHHQAPLVPAPTTRFELRWPLSLPFVDDPSVVSDLPEKTTAELKDVRGNVTPHVGQPTTSNHEPATNSSILIEAPYEPLFARKIRLLKLLKGNYNDPVRVELQVADLAIKPEYEALSYTWADENKDSSKCERVYIGDRWDILMVTKNCFNALRRLRYSYRSRKLWVDAICINQNDVGERSHQVGMMQSIYATAIRVLIYLGENPEDEDTTTSAPWNFDVWNSRSLPTDKDLTQEPYFKRVWIIQEIAAARDSWALYGTNGNRWSEFLRHVEAKQFPQAQSWFQMLPQGKLRDLHELPKILRATLQCQATDPRDKVYALLGLFQGAKQAQLIADYSLSLEQVFSGLTAFILCQSPEFMLPIFAALQPSTSSLSASWAINWSSASGLNRMEPYLPRAASQTYLPSELEHSPRFHRNGTLILRGRLSSQLSNCLFDPEARIYPHGVLKGGIYRMVETCSADSIPKWAKSTDEILQIRGLHDHALVLRPVATLPKTYRFVAIAKRPKAGCLAELINYFDCKVMLLFSAWQYVLKAASDGEPWFQTFTWDTIKAICCEMKLAGKRKADREYPSDLDLGGRLRDRVRSYNEIWKILSESNLNSTSDQIPTRWSTLGELQLRANRAFQGSVDIAQKFEEDPRVLSIFGWEYGAVPHRNKSGRREIPWKPSYLRDGLIQTFLEELSNICRYDYGQEVLDITSQETFAKTLLSQGLDQKIITCAAMEPNFEEVSHLQQKFQRSSVPWAYDFLNLEVERYPSYGVFDKAYQDTWAANFITSWTDLVNEKPLSSNPPSSNIAEEGHGSSNGIWSMENFTGAILDSRFTTPEVKPAPPDPASVVNWEPLLDLVRETEAWLLPLEEAFTRTDDTYDEDMKGVPWEDIRII</sequence>
<evidence type="ECO:0000313" key="2">
    <source>
        <dbReference type="EMBL" id="KXH44786.1"/>
    </source>
</evidence>
<dbReference type="PANTHER" id="PTHR24148">
    <property type="entry name" value="ANKYRIN REPEAT DOMAIN-CONTAINING PROTEIN 39 HOMOLOG-RELATED"/>
    <property type="match status" value="1"/>
</dbReference>
<keyword evidence="3" id="KW-1185">Reference proteome</keyword>
<dbReference type="AlphaFoldDB" id="A0A135T9G2"/>
<dbReference type="InterPro" id="IPR052895">
    <property type="entry name" value="HetReg/Transcr_Mod"/>
</dbReference>
<organism evidence="2 3">
    <name type="scientific">Colletotrichum nymphaeae SA-01</name>
    <dbReference type="NCBI Taxonomy" id="1460502"/>
    <lineage>
        <taxon>Eukaryota</taxon>
        <taxon>Fungi</taxon>
        <taxon>Dikarya</taxon>
        <taxon>Ascomycota</taxon>
        <taxon>Pezizomycotina</taxon>
        <taxon>Sordariomycetes</taxon>
        <taxon>Hypocreomycetidae</taxon>
        <taxon>Glomerellales</taxon>
        <taxon>Glomerellaceae</taxon>
        <taxon>Colletotrichum</taxon>
        <taxon>Colletotrichum acutatum species complex</taxon>
    </lineage>
</organism>
<name>A0A135T9G2_9PEZI</name>
<feature type="domain" description="Heterokaryon incompatibility" evidence="1">
    <location>
        <begin position="154"/>
        <end position="286"/>
    </location>
</feature>
<dbReference type="OrthoDB" id="4850135at2759"/>
<dbReference type="Proteomes" id="UP000070054">
    <property type="component" value="Unassembled WGS sequence"/>
</dbReference>
<protein>
    <recommendedName>
        <fullName evidence="1">Heterokaryon incompatibility domain-containing protein</fullName>
    </recommendedName>
</protein>
<reference evidence="2 3" key="1">
    <citation type="submission" date="2014-02" db="EMBL/GenBank/DDBJ databases">
        <title>The genome sequence of Colletotrichum nymphaeae SA-01.</title>
        <authorList>
            <person name="Baroncelli R."/>
            <person name="Thon M.R."/>
        </authorList>
    </citation>
    <scope>NUCLEOTIDE SEQUENCE [LARGE SCALE GENOMIC DNA]</scope>
    <source>
        <strain evidence="2 3">SA-01</strain>
    </source>
</reference>
<dbReference type="Pfam" id="PF06985">
    <property type="entry name" value="HET"/>
    <property type="match status" value="1"/>
</dbReference>
<comment type="caution">
    <text evidence="2">The sequence shown here is derived from an EMBL/GenBank/DDBJ whole genome shotgun (WGS) entry which is preliminary data.</text>
</comment>
<accession>A0A135T9G2</accession>
<dbReference type="PANTHER" id="PTHR24148:SF64">
    <property type="entry name" value="HETEROKARYON INCOMPATIBILITY DOMAIN-CONTAINING PROTEIN"/>
    <property type="match status" value="1"/>
</dbReference>
<gene>
    <name evidence="2" type="ORF">CNYM01_10096</name>
</gene>
<dbReference type="InterPro" id="IPR010730">
    <property type="entry name" value="HET"/>
</dbReference>
<evidence type="ECO:0000259" key="1">
    <source>
        <dbReference type="Pfam" id="PF06985"/>
    </source>
</evidence>
<evidence type="ECO:0000313" key="3">
    <source>
        <dbReference type="Proteomes" id="UP000070054"/>
    </source>
</evidence>
<dbReference type="EMBL" id="JEMN01001194">
    <property type="protein sequence ID" value="KXH44786.1"/>
    <property type="molecule type" value="Genomic_DNA"/>
</dbReference>